<dbReference type="PANTHER" id="PTHR11365:SF23">
    <property type="entry name" value="HYPOTHETICAL 5-OXOPROLINASE (EUROFUNG)-RELATED"/>
    <property type="match status" value="1"/>
</dbReference>
<protein>
    <submittedName>
        <fullName evidence="2">Hydantoinase</fullName>
    </submittedName>
</protein>
<dbReference type="RefSeq" id="WP_204029214.1">
    <property type="nucleotide sequence ID" value="NZ_BOOW01000030.1"/>
</dbReference>
<dbReference type="AlphaFoldDB" id="A0A919V6Z7"/>
<dbReference type="InterPro" id="IPR045079">
    <property type="entry name" value="Oxoprolinase-like"/>
</dbReference>
<comment type="caution">
    <text evidence="2">The sequence shown here is derived from an EMBL/GenBank/DDBJ whole genome shotgun (WGS) entry which is preliminary data.</text>
</comment>
<dbReference type="Pfam" id="PF02538">
    <property type="entry name" value="Hydantoinase_B"/>
    <property type="match status" value="1"/>
</dbReference>
<dbReference type="EMBL" id="BOOW01000030">
    <property type="protein sequence ID" value="GII94590.1"/>
    <property type="molecule type" value="Genomic_DNA"/>
</dbReference>
<dbReference type="GO" id="GO:0017168">
    <property type="term" value="F:5-oxoprolinase (ATP-hydrolyzing) activity"/>
    <property type="evidence" value="ECO:0007669"/>
    <property type="project" value="TreeGrafter"/>
</dbReference>
<name>A0A919V6Z7_9ACTN</name>
<dbReference type="Proteomes" id="UP000606172">
    <property type="component" value="Unassembled WGS sequence"/>
</dbReference>
<evidence type="ECO:0000313" key="3">
    <source>
        <dbReference type="Proteomes" id="UP000606172"/>
    </source>
</evidence>
<dbReference type="InterPro" id="IPR003692">
    <property type="entry name" value="Hydantoinase_B"/>
</dbReference>
<proteinExistence type="predicted"/>
<reference evidence="2" key="1">
    <citation type="submission" date="2021-01" db="EMBL/GenBank/DDBJ databases">
        <title>Whole genome shotgun sequence of Sinosporangium siamense NBRC 109515.</title>
        <authorList>
            <person name="Komaki H."/>
            <person name="Tamura T."/>
        </authorList>
    </citation>
    <scope>NUCLEOTIDE SEQUENCE</scope>
    <source>
        <strain evidence="2">NBRC 109515</strain>
    </source>
</reference>
<dbReference type="PANTHER" id="PTHR11365">
    <property type="entry name" value="5-OXOPROLINASE RELATED"/>
    <property type="match status" value="1"/>
</dbReference>
<organism evidence="2 3">
    <name type="scientific">Sinosporangium siamense</name>
    <dbReference type="NCBI Taxonomy" id="1367973"/>
    <lineage>
        <taxon>Bacteria</taxon>
        <taxon>Bacillati</taxon>
        <taxon>Actinomycetota</taxon>
        <taxon>Actinomycetes</taxon>
        <taxon>Streptosporangiales</taxon>
        <taxon>Streptosporangiaceae</taxon>
        <taxon>Sinosporangium</taxon>
    </lineage>
</organism>
<sequence>MARTFDAVELEVLWGSLVSTVNEQARALQRAAFSPIVREAGDLANALFDRRGRMVAQAVTGTPGHINSLAVAVAHILDRHPADRLEPGDVLITNDPYKTAGQLLDVTVLVPVFRNGRVIAFFGSTIHHTDVGGYGIGAGARDCFEEGLWIPIVKLMEKGERNAPVWDFILANVRQPTHMAGDLHAQMASGEIGAQRLQSLLDAYDLDDIEDLADVVVERSEDATRRAIRGLPGGRYEATSVLDLADGSEITIQVAITIDNVEGEILVDYEGSSGPSPYGINVVKNYTHAYTTFTLRSLLNPDVPNNAGSLAPIKVEAPLGSIVNAVPPSPTTARHVVGMFLPMPLLQAMSQVLPDAVMAEGSAAVWTMQVSGQHDDGSPFITAMFTYAGGVGARATKPGLSATSYPTGVAAVPIEVVEGSAPIRFLRKELRRDSGGPGRNTGGLGQTIEFTVDTKAPWTLNAVTSRLARGPLGVFGGGAGAVGRFLVNGESVRTQARITLQPGDVVRLELPGGGGYGAPAASEEVVGA</sequence>
<gene>
    <name evidence="2" type="ORF">Ssi02_48210</name>
</gene>
<keyword evidence="3" id="KW-1185">Reference proteome</keyword>
<evidence type="ECO:0000313" key="2">
    <source>
        <dbReference type="EMBL" id="GII94590.1"/>
    </source>
</evidence>
<evidence type="ECO:0000259" key="1">
    <source>
        <dbReference type="Pfam" id="PF02538"/>
    </source>
</evidence>
<feature type="domain" description="Hydantoinase B/oxoprolinase" evidence="1">
    <location>
        <begin position="6"/>
        <end position="519"/>
    </location>
</feature>
<dbReference type="GO" id="GO:0005829">
    <property type="term" value="C:cytosol"/>
    <property type="evidence" value="ECO:0007669"/>
    <property type="project" value="TreeGrafter"/>
</dbReference>
<accession>A0A919V6Z7</accession>
<dbReference type="GO" id="GO:0006749">
    <property type="term" value="P:glutathione metabolic process"/>
    <property type="evidence" value="ECO:0007669"/>
    <property type="project" value="TreeGrafter"/>
</dbReference>